<evidence type="ECO:0000256" key="2">
    <source>
        <dbReference type="ARBA" id="ARBA00011900"/>
    </source>
</evidence>
<dbReference type="Gene3D" id="3.40.50.150">
    <property type="entry name" value="Vaccinia Virus protein VP39"/>
    <property type="match status" value="1"/>
</dbReference>
<evidence type="ECO:0000256" key="3">
    <source>
        <dbReference type="ARBA" id="ARBA00022603"/>
    </source>
</evidence>
<dbReference type="EC" id="2.1.1.72" evidence="2"/>
<feature type="domain" description="Type ISP restriction-modification enzyme LLaBIII C-terminal specificity" evidence="9">
    <location>
        <begin position="818"/>
        <end position="1146"/>
    </location>
</feature>
<dbReference type="Pfam" id="PF02384">
    <property type="entry name" value="N6_Mtase"/>
    <property type="match status" value="1"/>
</dbReference>
<keyword evidence="4" id="KW-0808">Transferase</keyword>
<feature type="region of interest" description="Disordered" evidence="7">
    <location>
        <begin position="712"/>
        <end position="737"/>
    </location>
</feature>
<dbReference type="InterPro" id="IPR050953">
    <property type="entry name" value="N4_N6_ade-DNA_methylase"/>
</dbReference>
<evidence type="ECO:0000256" key="5">
    <source>
        <dbReference type="ARBA" id="ARBA00022747"/>
    </source>
</evidence>
<comment type="catalytic activity">
    <reaction evidence="6">
        <text>a 2'-deoxyadenosine in DNA + S-adenosyl-L-methionine = an N(6)-methyl-2'-deoxyadenosine in DNA + S-adenosyl-L-homocysteine + H(+)</text>
        <dbReference type="Rhea" id="RHEA:15197"/>
        <dbReference type="Rhea" id="RHEA-COMP:12418"/>
        <dbReference type="Rhea" id="RHEA-COMP:12419"/>
        <dbReference type="ChEBI" id="CHEBI:15378"/>
        <dbReference type="ChEBI" id="CHEBI:57856"/>
        <dbReference type="ChEBI" id="CHEBI:59789"/>
        <dbReference type="ChEBI" id="CHEBI:90615"/>
        <dbReference type="ChEBI" id="CHEBI:90616"/>
        <dbReference type="EC" id="2.1.1.72"/>
    </reaction>
</comment>
<keyword evidence="3" id="KW-0489">Methyltransferase</keyword>
<dbReference type="GO" id="GO:0009007">
    <property type="term" value="F:site-specific DNA-methyltransferase (adenine-specific) activity"/>
    <property type="evidence" value="ECO:0007669"/>
    <property type="project" value="UniProtKB-EC"/>
</dbReference>
<dbReference type="RefSeq" id="WP_023927556.1">
    <property type="nucleotide sequence ID" value="NZ_KI669454.1"/>
</dbReference>
<keyword evidence="5" id="KW-0680">Restriction system</keyword>
<dbReference type="InterPro" id="IPR003356">
    <property type="entry name" value="DNA_methylase_A-5"/>
</dbReference>
<organism evidence="10 11">
    <name type="scientific">Helicobacter macacae MIT 99-5501</name>
    <dbReference type="NCBI Taxonomy" id="1357400"/>
    <lineage>
        <taxon>Bacteria</taxon>
        <taxon>Pseudomonadati</taxon>
        <taxon>Campylobacterota</taxon>
        <taxon>Epsilonproteobacteria</taxon>
        <taxon>Campylobacterales</taxon>
        <taxon>Helicobacteraceae</taxon>
        <taxon>Helicobacter</taxon>
    </lineage>
</organism>
<keyword evidence="11" id="KW-1185">Reference proteome</keyword>
<dbReference type="InterPro" id="IPR041635">
    <property type="entry name" value="Type_ISP_LLaBIII_C"/>
</dbReference>
<evidence type="ECO:0000313" key="11">
    <source>
        <dbReference type="Proteomes" id="UP000018731"/>
    </source>
</evidence>
<dbReference type="OrthoDB" id="9804086at2"/>
<name>V8CAQ1_9HELI</name>
<dbReference type="PATRIC" id="fig|1357400.3.peg.1144"/>
<reference evidence="10 11" key="1">
    <citation type="journal article" date="2014" name="Genome Announc.">
        <title>Draft genome sequences of six enterohepatic helicobacter species isolated from humans and one from rhesus macaques.</title>
        <authorList>
            <person name="Shen Z."/>
            <person name="Sheh A."/>
            <person name="Young S.K."/>
            <person name="Abouelliel A."/>
            <person name="Ward D.V."/>
            <person name="Earl A.M."/>
            <person name="Fox J.G."/>
        </authorList>
    </citation>
    <scope>NUCLEOTIDE SEQUENCE [LARGE SCALE GENOMIC DNA]</scope>
    <source>
        <strain evidence="10 11">MIT 99-5501</strain>
    </source>
</reference>
<dbReference type="eggNOG" id="COG0286">
    <property type="taxonomic scope" value="Bacteria"/>
</dbReference>
<dbReference type="GO" id="GO:0032259">
    <property type="term" value="P:methylation"/>
    <property type="evidence" value="ECO:0007669"/>
    <property type="project" value="UniProtKB-KW"/>
</dbReference>
<dbReference type="HOGENOM" id="CLU_009503_0_0_7"/>
<evidence type="ECO:0000256" key="4">
    <source>
        <dbReference type="ARBA" id="ARBA00022679"/>
    </source>
</evidence>
<dbReference type="PANTHER" id="PTHR33841">
    <property type="entry name" value="DNA METHYLTRANSFERASE YEEA-RELATED"/>
    <property type="match status" value="1"/>
</dbReference>
<dbReference type="Proteomes" id="UP000018731">
    <property type="component" value="Unassembled WGS sequence"/>
</dbReference>
<dbReference type="GO" id="GO:0003677">
    <property type="term" value="F:DNA binding"/>
    <property type="evidence" value="ECO:0007669"/>
    <property type="project" value="InterPro"/>
</dbReference>
<protein>
    <recommendedName>
        <fullName evidence="2">site-specific DNA-methyltransferase (adenine-specific)</fullName>
        <ecNumber evidence="2">2.1.1.72</ecNumber>
    </recommendedName>
</protein>
<evidence type="ECO:0000256" key="1">
    <source>
        <dbReference type="ARBA" id="ARBA00006594"/>
    </source>
</evidence>
<feature type="domain" description="DNA methylase adenine-specific" evidence="8">
    <location>
        <begin position="359"/>
        <end position="547"/>
    </location>
</feature>
<evidence type="ECO:0000256" key="6">
    <source>
        <dbReference type="ARBA" id="ARBA00047942"/>
    </source>
</evidence>
<evidence type="ECO:0000259" key="8">
    <source>
        <dbReference type="Pfam" id="PF02384"/>
    </source>
</evidence>
<dbReference type="AlphaFoldDB" id="V8CAQ1"/>
<accession>V8CAQ1</accession>
<feature type="region of interest" description="Disordered" evidence="7">
    <location>
        <begin position="54"/>
        <end position="78"/>
    </location>
</feature>
<dbReference type="REBASE" id="94865">
    <property type="entry name" value="Hma5501ORF832P"/>
</dbReference>
<proteinExistence type="inferred from homology"/>
<dbReference type="GO" id="GO:0008170">
    <property type="term" value="F:N-methyltransferase activity"/>
    <property type="evidence" value="ECO:0007669"/>
    <property type="project" value="InterPro"/>
</dbReference>
<gene>
    <name evidence="10" type="ORF">HMPREF2086_00832</name>
</gene>
<dbReference type="PROSITE" id="PS00092">
    <property type="entry name" value="N6_MTASE"/>
    <property type="match status" value="1"/>
</dbReference>
<dbReference type="GO" id="GO:0009307">
    <property type="term" value="P:DNA restriction-modification system"/>
    <property type="evidence" value="ECO:0007669"/>
    <property type="project" value="UniProtKB-KW"/>
</dbReference>
<dbReference type="InterPro" id="IPR002052">
    <property type="entry name" value="DNA_methylase_N6_adenine_CS"/>
</dbReference>
<evidence type="ECO:0000259" key="9">
    <source>
        <dbReference type="Pfam" id="PF18135"/>
    </source>
</evidence>
<sequence>MSQAQHEILETYYQEIKALYETRATKELSFRTPLENLLKALKPSPSYTIIQEAKGKEAKIQESKQPKNDEVGDKKTNREQNQATEFAKAEFANNAKPDFDVYKKIDKADELSYNSLVGFIECKDIDKDLDTQSEQIKRYLEISPNIILTNYRRFILLSFGKVIYDTTLFDENLNKHLFTQESKDEFFTLISAFFADTSTQIKSKAELVKVLSSQSFYLSISLKNAYDEGSSAHSDSTSALFCEFWDKTYDTFKSVQKVDFSELDFCDIISQSIVYGLFVSFVESENIEIDKIDAHSLITLLPSHFKTLHEFIYFSLPNHAIPKRVLYVLDNVKKTLALLDKASMSKFLNLEIEKIAIYLYEDFLKEYDELRSTQKRKQGGVFYTPAPVVEMIVSALDELLISRFGKKQGFLDSEVKVLDFATGTGSFLASVFEKIISKEREAFRNDTIKHKFLRDIYGFEISFVAYIVARLKLGQILKNAGFSDFSDADFCIYLNNTLDLSKNANFTMSMPLLSLDDEWKKARDIKHNKNLLVILGNPPYNVKSSNKGEEILKLLDTYKQGLNETNIQPLDDDYIKFIRFAQWKLLEQRKPSSLFDTSNKGLLGFITNNSYLDGRTHRKMRESLAKSFDEIYILNLHGDSREDENVFDIRVGVCISIFVRHSDDSSLRASKASVAKQGEAEVSLVIHKKEIDCHESASADSRNDEATVIASKTKQSLDCPSPARGDYSLSPSPAEGDKGGGYAKVHYFSTKNNEILRRNNKFALLNDIAQNGLNTIKWQTLTLESPYFWFVPKTFDNVEYKNFWALASDKALGESRAIFEVCNCGTNSRKDNLLIQPSAIKIKEMLNDMQKLERESILQKYHFKETQDWTINKQRENFENPKEQDIIKIAYRPFDTQFIFYPLDKINKIIPRGDSRKEIMQHFLQGKNIGIGFEKGLDSQNVSFISDKMIEGHFIGGRTYIALLYRYDEIVGDKEGKVSKIVKIPNFTKEFSEFAHKHKVLKDKSPEQILAFIYANLFNPHYRTKYLEYLKIGFPRVDFEVSKSKFETFANLGQKLIDLHLMRLPAQEILPNMDFASIDFVGEFSSDMPIDSTQVTKRYENDTIALNKQLSIKGITKEIWQYKIGGYEVLKQWLKYRKNYQASKDELNGFLQTCHAIKASIYLQNELAKIK</sequence>
<dbReference type="Pfam" id="PF18135">
    <property type="entry name" value="Type_ISP_C"/>
    <property type="match status" value="1"/>
</dbReference>
<evidence type="ECO:0000256" key="7">
    <source>
        <dbReference type="SAM" id="MobiDB-lite"/>
    </source>
</evidence>
<evidence type="ECO:0000313" key="10">
    <source>
        <dbReference type="EMBL" id="ETD24085.1"/>
    </source>
</evidence>
<comment type="caution">
    <text evidence="10">The sequence shown here is derived from an EMBL/GenBank/DDBJ whole genome shotgun (WGS) entry which is preliminary data.</text>
</comment>
<dbReference type="EMBL" id="AZJI01000004">
    <property type="protein sequence ID" value="ETD24085.1"/>
    <property type="molecule type" value="Genomic_DNA"/>
</dbReference>
<comment type="similarity">
    <text evidence="1">Belongs to the N(4)/N(6)-methyltransferase family.</text>
</comment>
<dbReference type="InterPro" id="IPR029063">
    <property type="entry name" value="SAM-dependent_MTases_sf"/>
</dbReference>
<dbReference type="SUPFAM" id="SSF53335">
    <property type="entry name" value="S-adenosyl-L-methionine-dependent methyltransferases"/>
    <property type="match status" value="1"/>
</dbReference>
<dbReference type="PANTHER" id="PTHR33841:SF1">
    <property type="entry name" value="DNA METHYLTRANSFERASE A"/>
    <property type="match status" value="1"/>
</dbReference>
<dbReference type="STRING" id="1357400.HMPREF2086_00832"/>
<dbReference type="PRINTS" id="PR00507">
    <property type="entry name" value="N12N6MTFRASE"/>
</dbReference>